<organism evidence="2 3">
    <name type="scientific">Vibrio owensii CAIM 1854 = LMG 25443</name>
    <dbReference type="NCBI Taxonomy" id="1229493"/>
    <lineage>
        <taxon>Bacteria</taxon>
        <taxon>Pseudomonadati</taxon>
        <taxon>Pseudomonadota</taxon>
        <taxon>Gammaproteobacteria</taxon>
        <taxon>Vibrionales</taxon>
        <taxon>Vibrionaceae</taxon>
        <taxon>Vibrio</taxon>
    </lineage>
</organism>
<sequence length="105" mass="12142">MSSYIDNAIGGWIRNAEKTGELKDNPYRGKKLDLEDYFKTPAEHRMGMKILKDANCLPPAVQMMQLIEKKQKEFESSEDPETKEVLRKEIMALKLKKDLLIEANN</sequence>
<comment type="caution">
    <text evidence="2">The sequence shown here is derived from an EMBL/GenBank/DDBJ whole genome shotgun (WGS) entry which is preliminary data.</text>
</comment>
<protein>
    <recommendedName>
        <fullName evidence="1">DnaJ homologue subfamily C member 28 conserved domain-containing protein</fullName>
    </recommendedName>
</protein>
<gene>
    <name evidence="2" type="ORF">H735_21470</name>
</gene>
<proteinExistence type="predicted"/>
<dbReference type="Proteomes" id="UP000031586">
    <property type="component" value="Unassembled WGS sequence"/>
</dbReference>
<dbReference type="RefSeq" id="WP_009696887.1">
    <property type="nucleotide sequence ID" value="NZ_BAOH01000063.1"/>
</dbReference>
<accession>A0A0C1W438</accession>
<dbReference type="GeneID" id="83584020"/>
<dbReference type="PATRIC" id="fig|1229493.5.peg.3693"/>
<evidence type="ECO:0000313" key="2">
    <source>
        <dbReference type="EMBL" id="KIF51182.1"/>
    </source>
</evidence>
<dbReference type="EMBL" id="JPRD01000042">
    <property type="protein sequence ID" value="KIF51182.1"/>
    <property type="molecule type" value="Genomic_DNA"/>
</dbReference>
<feature type="domain" description="DnaJ homologue subfamily C member 28 conserved" evidence="1">
    <location>
        <begin position="13"/>
        <end position="74"/>
    </location>
</feature>
<dbReference type="Pfam" id="PF09350">
    <property type="entry name" value="DJC28_CD"/>
    <property type="match status" value="1"/>
</dbReference>
<name>A0A0C1W438_9VIBR</name>
<dbReference type="AlphaFoldDB" id="A0A0C1W438"/>
<dbReference type="InterPro" id="IPR018961">
    <property type="entry name" value="DnaJ_homolog_subfam-C_membr-28"/>
</dbReference>
<evidence type="ECO:0000313" key="3">
    <source>
        <dbReference type="Proteomes" id="UP000031586"/>
    </source>
</evidence>
<reference evidence="2 3" key="1">
    <citation type="submission" date="2014-07" db="EMBL/GenBank/DDBJ databases">
        <title>Unique and conserved regions in Vibrio harveyi and related species in comparison with the shrimp pathogen Vibrio harveyi CAIM 1792.</title>
        <authorList>
            <person name="Espinoza-Valles I."/>
            <person name="Vora G."/>
            <person name="Leekitcharoenphon P."/>
            <person name="Ussery D."/>
            <person name="Hoj L."/>
            <person name="Gomez-Gil B."/>
        </authorList>
    </citation>
    <scope>NUCLEOTIDE SEQUENCE [LARGE SCALE GENOMIC DNA]</scope>
    <source>
        <strain evidence="3">CAIM 1854 / LMG 25443</strain>
    </source>
</reference>
<evidence type="ECO:0000259" key="1">
    <source>
        <dbReference type="Pfam" id="PF09350"/>
    </source>
</evidence>